<dbReference type="AlphaFoldDB" id="A0A232EH46"/>
<organism evidence="1 2">
    <name type="scientific">Trichomalopsis sarcophagae</name>
    <dbReference type="NCBI Taxonomy" id="543379"/>
    <lineage>
        <taxon>Eukaryota</taxon>
        <taxon>Metazoa</taxon>
        <taxon>Ecdysozoa</taxon>
        <taxon>Arthropoda</taxon>
        <taxon>Hexapoda</taxon>
        <taxon>Insecta</taxon>
        <taxon>Pterygota</taxon>
        <taxon>Neoptera</taxon>
        <taxon>Endopterygota</taxon>
        <taxon>Hymenoptera</taxon>
        <taxon>Apocrita</taxon>
        <taxon>Proctotrupomorpha</taxon>
        <taxon>Chalcidoidea</taxon>
        <taxon>Pteromalidae</taxon>
        <taxon>Pteromalinae</taxon>
        <taxon>Trichomalopsis</taxon>
    </lineage>
</organism>
<gene>
    <name evidence="1" type="ORF">TSAR_011655</name>
</gene>
<evidence type="ECO:0000313" key="2">
    <source>
        <dbReference type="Proteomes" id="UP000215335"/>
    </source>
</evidence>
<reference evidence="1 2" key="1">
    <citation type="journal article" date="2017" name="Curr. Biol.">
        <title>The Evolution of Venom by Co-option of Single-Copy Genes.</title>
        <authorList>
            <person name="Martinson E.O."/>
            <person name="Mrinalini"/>
            <person name="Kelkar Y.D."/>
            <person name="Chang C.H."/>
            <person name="Werren J.H."/>
        </authorList>
    </citation>
    <scope>NUCLEOTIDE SEQUENCE [LARGE SCALE GENOMIC DNA]</scope>
    <source>
        <strain evidence="1 2">Alberta</strain>
        <tissue evidence="1">Whole body</tissue>
    </source>
</reference>
<evidence type="ECO:0000313" key="1">
    <source>
        <dbReference type="EMBL" id="OXU17658.1"/>
    </source>
</evidence>
<sequence length="73" mass="8319">MTDSKIIIEILNVLYLHEVTENVIISLEKLYNGYIGWSDVSLIILSNMRGGAERRDLLKMAIVNLKTTKIIEV</sequence>
<dbReference type="Proteomes" id="UP000215335">
    <property type="component" value="Unassembled WGS sequence"/>
</dbReference>
<dbReference type="EMBL" id="NNAY01004614">
    <property type="protein sequence ID" value="OXU17658.1"/>
    <property type="molecule type" value="Genomic_DNA"/>
</dbReference>
<proteinExistence type="predicted"/>
<protein>
    <submittedName>
        <fullName evidence="1">Uncharacterized protein</fullName>
    </submittedName>
</protein>
<name>A0A232EH46_9HYME</name>
<keyword evidence="2" id="KW-1185">Reference proteome</keyword>
<comment type="caution">
    <text evidence="1">The sequence shown here is derived from an EMBL/GenBank/DDBJ whole genome shotgun (WGS) entry which is preliminary data.</text>
</comment>
<accession>A0A232EH46</accession>